<evidence type="ECO:0000313" key="1">
    <source>
        <dbReference type="EMBL" id="QIN79220.1"/>
    </source>
</evidence>
<dbReference type="AlphaFoldDB" id="A0A6G8PYE5"/>
<dbReference type="KEGG" id="rmar:GBA65_12600"/>
<keyword evidence="2" id="KW-1185">Reference proteome</keyword>
<reference evidence="1 2" key="1">
    <citation type="submission" date="2019-10" db="EMBL/GenBank/DDBJ databases">
        <title>Rubrobacter sp nov SCSIO 52915 isolated from a deep-sea sediment in the South China Sea.</title>
        <authorList>
            <person name="Chen R.W."/>
        </authorList>
    </citation>
    <scope>NUCLEOTIDE SEQUENCE [LARGE SCALE GENOMIC DNA]</scope>
    <source>
        <strain evidence="1 2">SCSIO 52915</strain>
    </source>
</reference>
<proteinExistence type="predicted"/>
<name>A0A6G8PYE5_9ACTN</name>
<dbReference type="EMBL" id="CP045121">
    <property type="protein sequence ID" value="QIN79220.1"/>
    <property type="molecule type" value="Genomic_DNA"/>
</dbReference>
<evidence type="ECO:0000313" key="2">
    <source>
        <dbReference type="Proteomes" id="UP000502706"/>
    </source>
</evidence>
<protein>
    <submittedName>
        <fullName evidence="1">Nuclease</fullName>
    </submittedName>
</protein>
<sequence>MPFSVIEGTFHVVGYSPDGDSVRFRARDEADWRKLSGPPVVLNAREHAQLRFEAIDTLETHYLNSHQPLALATAALEFLLADLGITDVEWNEARTEVTSATDGTGGYILSRATEGNRRPVAFVYAGEPPQGEEGSDVFLDVEKLRESVNYRSLERGLAYPTYYKGLFPDLREAMSAAVVRAREEGLGVWAEDRTNAGFAVEGPGSLSEEHVILPKLFRRLAEYLQAGGPVAGFDAFLEARAEEIIVIPNVHATHLDTVVEVEGETVRMTERPEDLIFEG</sequence>
<dbReference type="SUPFAM" id="SSF50199">
    <property type="entry name" value="Staphylococcal nuclease"/>
    <property type="match status" value="1"/>
</dbReference>
<accession>A0A6G8PYE5</accession>
<dbReference type="InterPro" id="IPR035437">
    <property type="entry name" value="SNase_OB-fold_sf"/>
</dbReference>
<dbReference type="Proteomes" id="UP000502706">
    <property type="component" value="Chromosome"/>
</dbReference>
<dbReference type="Gene3D" id="2.40.50.90">
    <property type="match status" value="1"/>
</dbReference>
<organism evidence="1 2">
    <name type="scientific">Rubrobacter marinus</name>
    <dbReference type="NCBI Taxonomy" id="2653852"/>
    <lineage>
        <taxon>Bacteria</taxon>
        <taxon>Bacillati</taxon>
        <taxon>Actinomycetota</taxon>
        <taxon>Rubrobacteria</taxon>
        <taxon>Rubrobacterales</taxon>
        <taxon>Rubrobacteraceae</taxon>
        <taxon>Rubrobacter</taxon>
    </lineage>
</organism>
<dbReference type="RefSeq" id="WP_166396881.1">
    <property type="nucleotide sequence ID" value="NZ_CP045121.1"/>
</dbReference>
<gene>
    <name evidence="1" type="ORF">GBA65_12600</name>
</gene>